<dbReference type="Proteomes" id="UP000593765">
    <property type="component" value="Chromosome"/>
</dbReference>
<evidence type="ECO:0000313" key="3">
    <source>
        <dbReference type="Proteomes" id="UP000593765"/>
    </source>
</evidence>
<feature type="compositionally biased region" description="Basic and acidic residues" evidence="1">
    <location>
        <begin position="27"/>
        <end position="94"/>
    </location>
</feature>
<feature type="region of interest" description="Disordered" evidence="1">
    <location>
        <begin position="1"/>
        <end position="94"/>
    </location>
</feature>
<evidence type="ECO:0000256" key="1">
    <source>
        <dbReference type="SAM" id="MobiDB-lite"/>
    </source>
</evidence>
<dbReference type="RefSeq" id="WP_206293655.1">
    <property type="nucleotide sequence ID" value="NZ_CP063458.1"/>
</dbReference>
<dbReference type="EMBL" id="CP063458">
    <property type="protein sequence ID" value="QOV90564.1"/>
    <property type="molecule type" value="Genomic_DNA"/>
</dbReference>
<gene>
    <name evidence="2" type="ORF">IPV69_04135</name>
</gene>
<accession>A0A7M2WYX7</accession>
<proteinExistence type="predicted"/>
<dbReference type="AlphaFoldDB" id="A0A7M2WYX7"/>
<protein>
    <submittedName>
        <fullName evidence="2">Uncharacterized protein</fullName>
    </submittedName>
</protein>
<name>A0A7M2WYX7_9BACT</name>
<organism evidence="2 3">
    <name type="scientific">Humisphaera borealis</name>
    <dbReference type="NCBI Taxonomy" id="2807512"/>
    <lineage>
        <taxon>Bacteria</taxon>
        <taxon>Pseudomonadati</taxon>
        <taxon>Planctomycetota</taxon>
        <taxon>Phycisphaerae</taxon>
        <taxon>Tepidisphaerales</taxon>
        <taxon>Tepidisphaeraceae</taxon>
        <taxon>Humisphaera</taxon>
    </lineage>
</organism>
<evidence type="ECO:0000313" key="2">
    <source>
        <dbReference type="EMBL" id="QOV90564.1"/>
    </source>
</evidence>
<sequence>MSQESADKLSMVDPQTDLVVEPLKAAGETERRQSEVDRRTGLDRRQKSRDEAGYTGPERRVKSRRDETGLERRRGAGIRRSDDRRSAEEGEMHSDQFEFVMAVEAYKKVNKKLYPTWTEILEVLRQLGYRKVMPREVTLENVPEAPLEKAA</sequence>
<dbReference type="KEGG" id="hbs:IPV69_04135"/>
<keyword evidence="3" id="KW-1185">Reference proteome</keyword>
<reference evidence="2 3" key="1">
    <citation type="submission" date="2020-10" db="EMBL/GenBank/DDBJ databases">
        <title>Wide distribution of Phycisphaera-like planctomycetes from WD2101 soil group in peatlands and genome analysis of the first cultivated representative.</title>
        <authorList>
            <person name="Dedysh S.N."/>
            <person name="Beletsky A.V."/>
            <person name="Ivanova A."/>
            <person name="Kulichevskaya I.S."/>
            <person name="Suzina N.E."/>
            <person name="Philippov D.A."/>
            <person name="Rakitin A.L."/>
            <person name="Mardanov A.V."/>
            <person name="Ravin N.V."/>
        </authorList>
    </citation>
    <scope>NUCLEOTIDE SEQUENCE [LARGE SCALE GENOMIC DNA]</scope>
    <source>
        <strain evidence="2 3">M1803</strain>
    </source>
</reference>